<evidence type="ECO:0000256" key="16">
    <source>
        <dbReference type="ARBA" id="ARBA00023098"/>
    </source>
</evidence>
<evidence type="ECO:0000256" key="4">
    <source>
        <dbReference type="ARBA" id="ARBA00017575"/>
    </source>
</evidence>
<keyword evidence="19 24" id="KW-1208">Phospholipid metabolism</keyword>
<dbReference type="GO" id="GO:0004143">
    <property type="term" value="F:ATP-dependent diacylglycerol kinase activity"/>
    <property type="evidence" value="ECO:0007669"/>
    <property type="project" value="UniProtKB-EC"/>
</dbReference>
<evidence type="ECO:0000256" key="23">
    <source>
        <dbReference type="PIRSR" id="PIRSR600829-4"/>
    </source>
</evidence>
<feature type="binding site" evidence="22">
    <location>
        <begin position="95"/>
        <end position="96"/>
    </location>
    <ligand>
        <name>ATP</name>
        <dbReference type="ChEBI" id="CHEBI:30616"/>
    </ligand>
</feature>
<keyword evidence="26" id="KW-1185">Reference proteome</keyword>
<sequence>MRTKTPGFARLYFATLYSLKGLKAAFVSEPAIRQELAAIAILIPLACYLDVSLAEKLLMITSLFIVFIAELLNSAIEALADRVSLEMHTLIAKAKDIGSAAVFISLLLVAVVWGAVLLRI</sequence>
<proteinExistence type="inferred from homology"/>
<dbReference type="InterPro" id="IPR036945">
    <property type="entry name" value="DAGK_sf"/>
</dbReference>
<accession>A0A346NM65</accession>
<comment type="function">
    <text evidence="24">Catalyzes the ATP-dependent phosphorylation of sn-l,2-diacylglycerol (DAG) to phosphatidic acid. Involved in the recycling of diacylglycerol produced as a by-product during membrane-derived oligosaccharide (MDO) biosynthesis.</text>
</comment>
<reference evidence="25 26" key="1">
    <citation type="submission" date="2018-08" db="EMBL/GenBank/DDBJ databases">
        <title>Salinimonas sediminis sp. nov., a piezophilic bacterium isolated from a deep-sea sediment sample from the New Britain Trench.</title>
        <authorList>
            <person name="Cao J."/>
        </authorList>
    </citation>
    <scope>NUCLEOTIDE SEQUENCE [LARGE SCALE GENOMIC DNA]</scope>
    <source>
        <strain evidence="25 26">N102</strain>
    </source>
</reference>
<evidence type="ECO:0000256" key="5">
    <source>
        <dbReference type="ARBA" id="ARBA00022475"/>
    </source>
</evidence>
<name>A0A346NM65_9ALTE</name>
<evidence type="ECO:0000256" key="6">
    <source>
        <dbReference type="ARBA" id="ARBA00022516"/>
    </source>
</evidence>
<keyword evidence="18" id="KW-0594">Phospholipid biosynthesis</keyword>
<keyword evidence="10 23" id="KW-0479">Metal-binding</keyword>
<evidence type="ECO:0000313" key="26">
    <source>
        <dbReference type="Proteomes" id="UP000262073"/>
    </source>
</evidence>
<evidence type="ECO:0000256" key="20">
    <source>
        <dbReference type="PIRSR" id="PIRSR600829-1"/>
    </source>
</evidence>
<organism evidence="25 26">
    <name type="scientific">Salinimonas sediminis</name>
    <dbReference type="NCBI Taxonomy" id="2303538"/>
    <lineage>
        <taxon>Bacteria</taxon>
        <taxon>Pseudomonadati</taxon>
        <taxon>Pseudomonadota</taxon>
        <taxon>Gammaproteobacteria</taxon>
        <taxon>Alteromonadales</taxon>
        <taxon>Alteromonadaceae</taxon>
        <taxon>Alteromonas/Salinimonas group</taxon>
        <taxon>Salinimonas</taxon>
    </lineage>
</organism>
<dbReference type="AlphaFoldDB" id="A0A346NM65"/>
<dbReference type="PANTHER" id="PTHR34299:SF1">
    <property type="entry name" value="DIACYLGLYCEROL KINASE"/>
    <property type="match status" value="1"/>
</dbReference>
<dbReference type="GO" id="GO:0005886">
    <property type="term" value="C:plasma membrane"/>
    <property type="evidence" value="ECO:0007669"/>
    <property type="project" value="UniProtKB-SubCell"/>
</dbReference>
<dbReference type="CDD" id="cd14264">
    <property type="entry name" value="DAGK_IM"/>
    <property type="match status" value="1"/>
</dbReference>
<dbReference type="InterPro" id="IPR033718">
    <property type="entry name" value="DAGK_prok"/>
</dbReference>
<evidence type="ECO:0000256" key="9">
    <source>
        <dbReference type="ARBA" id="ARBA00022692"/>
    </source>
</evidence>
<dbReference type="GO" id="GO:0006654">
    <property type="term" value="P:phosphatidic acid biosynthetic process"/>
    <property type="evidence" value="ECO:0007669"/>
    <property type="project" value="InterPro"/>
</dbReference>
<keyword evidence="7 24" id="KW-0997">Cell inner membrane</keyword>
<feature type="active site" description="Proton acceptor" evidence="20">
    <location>
        <position position="70"/>
    </location>
</feature>
<comment type="caution">
    <text evidence="24">Lacks conserved residue(s) required for the propagation of feature annotation.</text>
</comment>
<evidence type="ECO:0000256" key="14">
    <source>
        <dbReference type="ARBA" id="ARBA00022842"/>
    </source>
</evidence>
<evidence type="ECO:0000256" key="18">
    <source>
        <dbReference type="ARBA" id="ARBA00023209"/>
    </source>
</evidence>
<dbReference type="EC" id="2.7.1.107" evidence="3 24"/>
<dbReference type="Gene3D" id="1.10.287.3610">
    <property type="match status" value="1"/>
</dbReference>
<feature type="binding site" evidence="22">
    <location>
        <position position="17"/>
    </location>
    <ligand>
        <name>ATP</name>
        <dbReference type="ChEBI" id="CHEBI:30616"/>
    </ligand>
</feature>
<keyword evidence="13 22" id="KW-0067">ATP-binding</keyword>
<keyword evidence="5" id="KW-1003">Cell membrane</keyword>
<evidence type="ECO:0000256" key="19">
    <source>
        <dbReference type="ARBA" id="ARBA00023264"/>
    </source>
</evidence>
<keyword evidence="17 24" id="KW-0472">Membrane</keyword>
<dbReference type="Pfam" id="PF01219">
    <property type="entry name" value="DAGK_prokar"/>
    <property type="match status" value="1"/>
</dbReference>
<evidence type="ECO:0000256" key="12">
    <source>
        <dbReference type="ARBA" id="ARBA00022777"/>
    </source>
</evidence>
<keyword evidence="12 24" id="KW-0418">Kinase</keyword>
<dbReference type="GO" id="GO:0005524">
    <property type="term" value="F:ATP binding"/>
    <property type="evidence" value="ECO:0007669"/>
    <property type="project" value="UniProtKB-KW"/>
</dbReference>
<feature type="binding site" evidence="23">
    <location>
        <position position="77"/>
    </location>
    <ligand>
        <name>a divalent metal cation</name>
        <dbReference type="ChEBI" id="CHEBI:60240"/>
    </ligand>
</feature>
<evidence type="ECO:0000256" key="11">
    <source>
        <dbReference type="ARBA" id="ARBA00022741"/>
    </source>
</evidence>
<evidence type="ECO:0000256" key="24">
    <source>
        <dbReference type="RuleBase" id="RU363065"/>
    </source>
</evidence>
<feature type="binding site" evidence="22">
    <location>
        <begin position="86"/>
        <end position="88"/>
    </location>
    <ligand>
        <name>ATP</name>
        <dbReference type="ChEBI" id="CHEBI:30616"/>
    </ligand>
</feature>
<keyword evidence="16 24" id="KW-0443">Lipid metabolism</keyword>
<keyword evidence="15 24" id="KW-1133">Transmembrane helix</keyword>
<evidence type="ECO:0000256" key="8">
    <source>
        <dbReference type="ARBA" id="ARBA00022679"/>
    </source>
</evidence>
<evidence type="ECO:0000256" key="15">
    <source>
        <dbReference type="ARBA" id="ARBA00022989"/>
    </source>
</evidence>
<feature type="binding site" evidence="22">
    <location>
        <position position="77"/>
    </location>
    <ligand>
        <name>ATP</name>
        <dbReference type="ChEBI" id="CHEBI:30616"/>
    </ligand>
</feature>
<keyword evidence="14 23" id="KW-0460">Magnesium</keyword>
<comment type="similarity">
    <text evidence="2 24">Belongs to the bacterial diacylglycerol kinase family.</text>
</comment>
<evidence type="ECO:0000256" key="13">
    <source>
        <dbReference type="ARBA" id="ARBA00022840"/>
    </source>
</evidence>
<keyword evidence="11 22" id="KW-0547">Nucleotide-binding</keyword>
<feature type="binding site" evidence="22">
    <location>
        <position position="10"/>
    </location>
    <ligand>
        <name>ATP</name>
        <dbReference type="ChEBI" id="CHEBI:30616"/>
    </ligand>
</feature>
<feature type="binding site" evidence="21">
    <location>
        <begin position="31"/>
        <end position="35"/>
    </location>
    <ligand>
        <name>substrate</name>
    </ligand>
</feature>
<dbReference type="InterPro" id="IPR000829">
    <property type="entry name" value="DAGK"/>
</dbReference>
<dbReference type="OrthoDB" id="9796011at2"/>
<evidence type="ECO:0000256" key="21">
    <source>
        <dbReference type="PIRSR" id="PIRSR600829-2"/>
    </source>
</evidence>
<feature type="binding site" evidence="21">
    <location>
        <position position="70"/>
    </location>
    <ligand>
        <name>substrate</name>
    </ligand>
</feature>
<evidence type="ECO:0000313" key="25">
    <source>
        <dbReference type="EMBL" id="AXR06622.1"/>
    </source>
</evidence>
<comment type="catalytic activity">
    <reaction evidence="24">
        <text>a 1,2-diacyl-sn-glycerol + ATP = a 1,2-diacyl-sn-glycero-3-phosphate + ADP + H(+)</text>
        <dbReference type="Rhea" id="RHEA:10272"/>
        <dbReference type="ChEBI" id="CHEBI:15378"/>
        <dbReference type="ChEBI" id="CHEBI:17815"/>
        <dbReference type="ChEBI" id="CHEBI:30616"/>
        <dbReference type="ChEBI" id="CHEBI:58608"/>
        <dbReference type="ChEBI" id="CHEBI:456216"/>
        <dbReference type="EC" id="2.7.1.107"/>
    </reaction>
</comment>
<keyword evidence="6" id="KW-0444">Lipid biosynthesis</keyword>
<dbReference type="GO" id="GO:0046872">
    <property type="term" value="F:metal ion binding"/>
    <property type="evidence" value="ECO:0007669"/>
    <property type="project" value="UniProtKB-KW"/>
</dbReference>
<dbReference type="Proteomes" id="UP000262073">
    <property type="component" value="Chromosome"/>
</dbReference>
<dbReference type="EMBL" id="CP031769">
    <property type="protein sequence ID" value="AXR06622.1"/>
    <property type="molecule type" value="Genomic_DNA"/>
</dbReference>
<evidence type="ECO:0000256" key="1">
    <source>
        <dbReference type="ARBA" id="ARBA00004429"/>
    </source>
</evidence>
<feature type="binding site" evidence="23">
    <location>
        <position position="29"/>
    </location>
    <ligand>
        <name>a divalent metal cation</name>
        <dbReference type="ChEBI" id="CHEBI:60240"/>
    </ligand>
</feature>
<evidence type="ECO:0000256" key="10">
    <source>
        <dbReference type="ARBA" id="ARBA00022723"/>
    </source>
</evidence>
<dbReference type="RefSeq" id="WP_108568068.1">
    <property type="nucleotide sequence ID" value="NZ_CP031769.1"/>
</dbReference>
<dbReference type="KEGG" id="salm:D0Y50_09710"/>
<feature type="transmembrane region" description="Helical" evidence="24">
    <location>
        <begin position="97"/>
        <end position="118"/>
    </location>
</feature>
<feature type="binding site" evidence="21">
    <location>
        <position position="99"/>
    </location>
    <ligand>
        <name>substrate</name>
    </ligand>
</feature>
<protein>
    <recommendedName>
        <fullName evidence="4 24">Diacylglycerol kinase</fullName>
        <ecNumber evidence="3 24">2.7.1.107</ecNumber>
    </recommendedName>
</protein>
<feature type="binding site" evidence="21">
    <location>
        <position position="10"/>
    </location>
    <ligand>
        <name>substrate</name>
    </ligand>
</feature>
<feature type="binding site" evidence="22">
    <location>
        <position position="29"/>
    </location>
    <ligand>
        <name>ATP</name>
        <dbReference type="ChEBI" id="CHEBI:30616"/>
    </ligand>
</feature>
<keyword evidence="8 24" id="KW-0808">Transferase</keyword>
<evidence type="ECO:0000256" key="3">
    <source>
        <dbReference type="ARBA" id="ARBA00012133"/>
    </source>
</evidence>
<feature type="transmembrane region" description="Helical" evidence="24">
    <location>
        <begin position="57"/>
        <end position="76"/>
    </location>
</feature>
<comment type="subcellular location">
    <subcellularLocation>
        <location evidence="1 24">Cell inner membrane</location>
        <topology evidence="1 24">Multi-pass membrane protein</topology>
    </subcellularLocation>
</comment>
<evidence type="ECO:0000256" key="17">
    <source>
        <dbReference type="ARBA" id="ARBA00023136"/>
    </source>
</evidence>
<evidence type="ECO:0000256" key="2">
    <source>
        <dbReference type="ARBA" id="ARBA00005967"/>
    </source>
</evidence>
<comment type="cofactor">
    <cofactor evidence="23">
        <name>Mg(2+)</name>
        <dbReference type="ChEBI" id="CHEBI:18420"/>
    </cofactor>
    <text evidence="23">Mn(2+), Zn(2+), Cd(2+) and Co(2+) support activity to lesser extents.</text>
</comment>
<evidence type="ECO:0000256" key="7">
    <source>
        <dbReference type="ARBA" id="ARBA00022519"/>
    </source>
</evidence>
<keyword evidence="9 24" id="KW-0812">Transmembrane</keyword>
<gene>
    <name evidence="25" type="ORF">D0Y50_09710</name>
</gene>
<evidence type="ECO:0000256" key="22">
    <source>
        <dbReference type="PIRSR" id="PIRSR600829-3"/>
    </source>
</evidence>
<dbReference type="PANTHER" id="PTHR34299">
    <property type="entry name" value="DIACYLGLYCEROL KINASE"/>
    <property type="match status" value="1"/>
</dbReference>